<reference evidence="2" key="1">
    <citation type="submission" date="2014-11" db="EMBL/GenBank/DDBJ databases">
        <authorList>
            <person name="Amaro Gonzalez C."/>
        </authorList>
    </citation>
    <scope>NUCLEOTIDE SEQUENCE</scope>
</reference>
<sequence length="65" mass="7312">MCDPPKKMYNQCNLLQTYVYMFFGVFATLTSTLGPPRAVLRVHICVILFKCGVVVKSDIGVKLRS</sequence>
<evidence type="ECO:0000313" key="2">
    <source>
        <dbReference type="EMBL" id="JAH95962.1"/>
    </source>
</evidence>
<name>A0A0E9WZQ1_ANGAN</name>
<protein>
    <submittedName>
        <fullName evidence="2">Uncharacterized protein</fullName>
    </submittedName>
</protein>
<evidence type="ECO:0000256" key="1">
    <source>
        <dbReference type="SAM" id="Phobius"/>
    </source>
</evidence>
<proteinExistence type="predicted"/>
<dbReference type="AlphaFoldDB" id="A0A0E9WZQ1"/>
<feature type="transmembrane region" description="Helical" evidence="1">
    <location>
        <begin position="38"/>
        <end position="55"/>
    </location>
</feature>
<keyword evidence="1" id="KW-0812">Transmembrane</keyword>
<reference evidence="2" key="2">
    <citation type="journal article" date="2015" name="Fish Shellfish Immunol.">
        <title>Early steps in the European eel (Anguilla anguilla)-Vibrio vulnificus interaction in the gills: Role of the RtxA13 toxin.</title>
        <authorList>
            <person name="Callol A."/>
            <person name="Pajuelo D."/>
            <person name="Ebbesson L."/>
            <person name="Teles M."/>
            <person name="MacKenzie S."/>
            <person name="Amaro C."/>
        </authorList>
    </citation>
    <scope>NUCLEOTIDE SEQUENCE</scope>
</reference>
<organism evidence="2">
    <name type="scientific">Anguilla anguilla</name>
    <name type="common">European freshwater eel</name>
    <name type="synonym">Muraena anguilla</name>
    <dbReference type="NCBI Taxonomy" id="7936"/>
    <lineage>
        <taxon>Eukaryota</taxon>
        <taxon>Metazoa</taxon>
        <taxon>Chordata</taxon>
        <taxon>Craniata</taxon>
        <taxon>Vertebrata</taxon>
        <taxon>Euteleostomi</taxon>
        <taxon>Actinopterygii</taxon>
        <taxon>Neopterygii</taxon>
        <taxon>Teleostei</taxon>
        <taxon>Anguilliformes</taxon>
        <taxon>Anguillidae</taxon>
        <taxon>Anguilla</taxon>
    </lineage>
</organism>
<feature type="transmembrane region" description="Helical" evidence="1">
    <location>
        <begin position="12"/>
        <end position="32"/>
    </location>
</feature>
<keyword evidence="1" id="KW-0472">Membrane</keyword>
<dbReference type="EMBL" id="GBXM01012615">
    <property type="protein sequence ID" value="JAH95962.1"/>
    <property type="molecule type" value="Transcribed_RNA"/>
</dbReference>
<keyword evidence="1" id="KW-1133">Transmembrane helix</keyword>
<accession>A0A0E9WZQ1</accession>